<feature type="compositionally biased region" description="Low complexity" evidence="1">
    <location>
        <begin position="192"/>
        <end position="202"/>
    </location>
</feature>
<name>A0AAD1Y3Z1_EUPCR</name>
<sequence>MTPQVLLDVESCKRYWELLYYEEQKGEETEDSRLCRLIMESCQKIQAKDKGVVVSLYFRMNQRTVGQINQLLTETEVKTKYNSEDNQANNQSKINILVGPQCLFFELGNIYNGDNEIIVFSNNQNFFQKEFIQRFTRMNNKQGDIDLKQRKVECLFEEIGAINLDKIFKNNQEASTNASISTDVEESKSQKSNEQSNTSNTSHAPNKVSEYGKSSETHSTLDLDNVEDIKKTLPEFLEKITNYFNRQNEYDMMSFLKALDNLVTQHLNKLEKKWRITINKEEKENYFIYIRDYLCENEITTGESLMQLFIFKSKASIEEIKKNNTVKIDTSNIKTLISDLKPDIPKSSLKGHELLDKIEYYASVCYTIILNLLSNDLSKSDKPITSVKSLINTIYHVLKSYYNSKKVKKEHKRIIKKDKRLKYIICELLKQRGVWENLDSEGAEINHTRCQAFLNDFSKYETKKILSEITNDIKKMISLQ</sequence>
<gene>
    <name evidence="2" type="ORF">ECRASSUSDP1_LOCUS26558</name>
</gene>
<organism evidence="2 3">
    <name type="scientific">Euplotes crassus</name>
    <dbReference type="NCBI Taxonomy" id="5936"/>
    <lineage>
        <taxon>Eukaryota</taxon>
        <taxon>Sar</taxon>
        <taxon>Alveolata</taxon>
        <taxon>Ciliophora</taxon>
        <taxon>Intramacronucleata</taxon>
        <taxon>Spirotrichea</taxon>
        <taxon>Hypotrichia</taxon>
        <taxon>Euplotida</taxon>
        <taxon>Euplotidae</taxon>
        <taxon>Moneuplotes</taxon>
    </lineage>
</organism>
<evidence type="ECO:0000313" key="2">
    <source>
        <dbReference type="EMBL" id="CAI2385016.1"/>
    </source>
</evidence>
<accession>A0AAD1Y3Z1</accession>
<keyword evidence="3" id="KW-1185">Reference proteome</keyword>
<feature type="region of interest" description="Disordered" evidence="1">
    <location>
        <begin position="177"/>
        <end position="218"/>
    </location>
</feature>
<dbReference type="Proteomes" id="UP001295684">
    <property type="component" value="Unassembled WGS sequence"/>
</dbReference>
<evidence type="ECO:0000313" key="3">
    <source>
        <dbReference type="Proteomes" id="UP001295684"/>
    </source>
</evidence>
<evidence type="ECO:0000256" key="1">
    <source>
        <dbReference type="SAM" id="MobiDB-lite"/>
    </source>
</evidence>
<proteinExistence type="predicted"/>
<comment type="caution">
    <text evidence="2">The sequence shown here is derived from an EMBL/GenBank/DDBJ whole genome shotgun (WGS) entry which is preliminary data.</text>
</comment>
<reference evidence="2" key="1">
    <citation type="submission" date="2023-07" db="EMBL/GenBank/DDBJ databases">
        <authorList>
            <consortium name="AG Swart"/>
            <person name="Singh M."/>
            <person name="Singh A."/>
            <person name="Seah K."/>
            <person name="Emmerich C."/>
        </authorList>
    </citation>
    <scope>NUCLEOTIDE SEQUENCE</scope>
    <source>
        <strain evidence="2">DP1</strain>
    </source>
</reference>
<dbReference type="EMBL" id="CAMPGE010027381">
    <property type="protein sequence ID" value="CAI2385016.1"/>
    <property type="molecule type" value="Genomic_DNA"/>
</dbReference>
<protein>
    <submittedName>
        <fullName evidence="2">Uncharacterized protein</fullName>
    </submittedName>
</protein>
<dbReference type="AlphaFoldDB" id="A0AAD1Y3Z1"/>